<evidence type="ECO:0000313" key="1">
    <source>
        <dbReference type="EMBL" id="JAE36516.1"/>
    </source>
</evidence>
<sequence length="64" mass="7284">MRSEHQIPVKASNWSTKLKKFRMRAQIGDKKNHIIPSNWDDPQREGSGTWVCASCWVDSGSSLP</sequence>
<accession>A0A0A9HNQ7</accession>
<reference evidence="1" key="2">
    <citation type="journal article" date="2015" name="Data Brief">
        <title>Shoot transcriptome of the giant reed, Arundo donax.</title>
        <authorList>
            <person name="Barrero R.A."/>
            <person name="Guerrero F.D."/>
            <person name="Moolhuijzen P."/>
            <person name="Goolsby J.A."/>
            <person name="Tidwell J."/>
            <person name="Bellgard S.E."/>
            <person name="Bellgard M.I."/>
        </authorList>
    </citation>
    <scope>NUCLEOTIDE SEQUENCE</scope>
    <source>
        <tissue evidence="1">Shoot tissue taken approximately 20 cm above the soil surface</tissue>
    </source>
</reference>
<dbReference type="AlphaFoldDB" id="A0A0A9HNQ7"/>
<dbReference type="EMBL" id="GBRH01161380">
    <property type="protein sequence ID" value="JAE36516.1"/>
    <property type="molecule type" value="Transcribed_RNA"/>
</dbReference>
<name>A0A0A9HNQ7_ARUDO</name>
<proteinExistence type="predicted"/>
<protein>
    <submittedName>
        <fullName evidence="1">Uncharacterized protein</fullName>
    </submittedName>
</protein>
<reference evidence="1" key="1">
    <citation type="submission" date="2014-09" db="EMBL/GenBank/DDBJ databases">
        <authorList>
            <person name="Magalhaes I.L.F."/>
            <person name="Oliveira U."/>
            <person name="Santos F.R."/>
            <person name="Vidigal T.H.D.A."/>
            <person name="Brescovit A.D."/>
            <person name="Santos A.J."/>
        </authorList>
    </citation>
    <scope>NUCLEOTIDE SEQUENCE</scope>
    <source>
        <tissue evidence="1">Shoot tissue taken approximately 20 cm above the soil surface</tissue>
    </source>
</reference>
<organism evidence="1">
    <name type="scientific">Arundo donax</name>
    <name type="common">Giant reed</name>
    <name type="synonym">Donax arundinaceus</name>
    <dbReference type="NCBI Taxonomy" id="35708"/>
    <lineage>
        <taxon>Eukaryota</taxon>
        <taxon>Viridiplantae</taxon>
        <taxon>Streptophyta</taxon>
        <taxon>Embryophyta</taxon>
        <taxon>Tracheophyta</taxon>
        <taxon>Spermatophyta</taxon>
        <taxon>Magnoliopsida</taxon>
        <taxon>Liliopsida</taxon>
        <taxon>Poales</taxon>
        <taxon>Poaceae</taxon>
        <taxon>PACMAD clade</taxon>
        <taxon>Arundinoideae</taxon>
        <taxon>Arundineae</taxon>
        <taxon>Arundo</taxon>
    </lineage>
</organism>